<dbReference type="SUPFAM" id="SSF55486">
    <property type="entry name" value="Metalloproteases ('zincins'), catalytic domain"/>
    <property type="match status" value="1"/>
</dbReference>
<dbReference type="PANTHER" id="PTHR11905:SF159">
    <property type="entry name" value="ADAM METALLOPROTEASE"/>
    <property type="match status" value="1"/>
</dbReference>
<gene>
    <name evidence="1" type="ORF">MGAL_10B050149</name>
</gene>
<dbReference type="AlphaFoldDB" id="A0A8B6HJB3"/>
<dbReference type="PANTHER" id="PTHR11905">
    <property type="entry name" value="ADAM A DISINTEGRIN AND METALLOPROTEASE DOMAIN"/>
    <property type="match status" value="1"/>
</dbReference>
<keyword evidence="2" id="KW-1185">Reference proteome</keyword>
<reference evidence="1" key="1">
    <citation type="submission" date="2018-11" db="EMBL/GenBank/DDBJ databases">
        <authorList>
            <person name="Alioto T."/>
            <person name="Alioto T."/>
        </authorList>
    </citation>
    <scope>NUCLEOTIDE SEQUENCE</scope>
</reference>
<dbReference type="EMBL" id="UYJE01010116">
    <property type="protein sequence ID" value="VDI79812.1"/>
    <property type="molecule type" value="Genomic_DNA"/>
</dbReference>
<evidence type="ECO:0008006" key="3">
    <source>
        <dbReference type="Google" id="ProtNLM"/>
    </source>
</evidence>
<accession>A0A8B6HJB3</accession>
<protein>
    <recommendedName>
        <fullName evidence="3">Peptidase M12B domain-containing protein</fullName>
    </recommendedName>
</protein>
<evidence type="ECO:0000313" key="2">
    <source>
        <dbReference type="Proteomes" id="UP000596742"/>
    </source>
</evidence>
<dbReference type="Proteomes" id="UP000596742">
    <property type="component" value="Unassembled WGS sequence"/>
</dbReference>
<dbReference type="GO" id="GO:0008237">
    <property type="term" value="F:metallopeptidase activity"/>
    <property type="evidence" value="ECO:0007669"/>
    <property type="project" value="InterPro"/>
</dbReference>
<evidence type="ECO:0000313" key="1">
    <source>
        <dbReference type="EMBL" id="VDI79812.1"/>
    </source>
</evidence>
<proteinExistence type="predicted"/>
<name>A0A8B6HJB3_MYTGA</name>
<dbReference type="InterPro" id="IPR024079">
    <property type="entry name" value="MetalloPept_cat_dom_sf"/>
</dbReference>
<sequence length="296" mass="34062">MSFMIETYCILTDEIDIKIANGQRSKRSIDSSNHIETYDLDFEVERSNVKLHLVRNDKIHTTVPIHTMKHGSTKKINGREKEFGMFSFGGEEYIMQTLSQRNYSSFHGRLENVHLIKERKRNVQFDDFYKIGDSFKNQTNYHRRKRATGSQQIELLLFCDYAIYSYWYAKSDKSTIQEKETDALTTIRQYYAFVLNGTPGDAPWTENIKDASFTPNRVDSTVGLGNFQTWVNLQTGLPDHDHAMLFTRYDLTASGLTGNAGLAFTSAVCTENSQSIVEERFDFVVITTAAHELGHW</sequence>
<comment type="caution">
    <text evidence="1">The sequence shown here is derived from an EMBL/GenBank/DDBJ whole genome shotgun (WGS) entry which is preliminary data.</text>
</comment>
<dbReference type="Gene3D" id="3.40.390.10">
    <property type="entry name" value="Collagenase (Catalytic Domain)"/>
    <property type="match status" value="1"/>
</dbReference>
<dbReference type="OrthoDB" id="6097485at2759"/>
<organism evidence="1 2">
    <name type="scientific">Mytilus galloprovincialis</name>
    <name type="common">Mediterranean mussel</name>
    <dbReference type="NCBI Taxonomy" id="29158"/>
    <lineage>
        <taxon>Eukaryota</taxon>
        <taxon>Metazoa</taxon>
        <taxon>Spiralia</taxon>
        <taxon>Lophotrochozoa</taxon>
        <taxon>Mollusca</taxon>
        <taxon>Bivalvia</taxon>
        <taxon>Autobranchia</taxon>
        <taxon>Pteriomorphia</taxon>
        <taxon>Mytilida</taxon>
        <taxon>Mytiloidea</taxon>
        <taxon>Mytilidae</taxon>
        <taxon>Mytilinae</taxon>
        <taxon>Mytilus</taxon>
    </lineage>
</organism>
<dbReference type="Pfam" id="PF13582">
    <property type="entry name" value="Reprolysin_3"/>
    <property type="match status" value="1"/>
</dbReference>